<keyword evidence="7" id="KW-1185">Reference proteome</keyword>
<dbReference type="Gene3D" id="3.90.105.10">
    <property type="entry name" value="Molybdopterin biosynthesis moea protein, domain 2"/>
    <property type="match status" value="1"/>
</dbReference>
<dbReference type="Pfam" id="PF00994">
    <property type="entry name" value="MoCF_biosynth"/>
    <property type="match status" value="1"/>
</dbReference>
<evidence type="ECO:0000256" key="3">
    <source>
        <dbReference type="ARBA" id="ARBA00047317"/>
    </source>
</evidence>
<dbReference type="Pfam" id="PF03453">
    <property type="entry name" value="MoeA_N"/>
    <property type="match status" value="1"/>
</dbReference>
<dbReference type="OrthoDB" id="9804758at2"/>
<dbReference type="SMART" id="SM00852">
    <property type="entry name" value="MoCF_biosynth"/>
    <property type="match status" value="1"/>
</dbReference>
<dbReference type="InterPro" id="IPR001453">
    <property type="entry name" value="MoaB/Mog_dom"/>
</dbReference>
<dbReference type="GO" id="GO:0061599">
    <property type="term" value="F:molybdopterin molybdotransferase activity"/>
    <property type="evidence" value="ECO:0007669"/>
    <property type="project" value="UniProtKB-UniRule"/>
</dbReference>
<dbReference type="Proteomes" id="UP000318053">
    <property type="component" value="Unassembled WGS sequence"/>
</dbReference>
<dbReference type="EC" id="2.10.1.1" evidence="4"/>
<reference evidence="6 7" key="1">
    <citation type="submission" date="2019-02" db="EMBL/GenBank/DDBJ databases">
        <title>Deep-cultivation of Planctomycetes and their phenomic and genomic characterization uncovers novel biology.</title>
        <authorList>
            <person name="Wiegand S."/>
            <person name="Jogler M."/>
            <person name="Boedeker C."/>
            <person name="Pinto D."/>
            <person name="Vollmers J."/>
            <person name="Rivas-Marin E."/>
            <person name="Kohn T."/>
            <person name="Peeters S.H."/>
            <person name="Heuer A."/>
            <person name="Rast P."/>
            <person name="Oberbeckmann S."/>
            <person name="Bunk B."/>
            <person name="Jeske O."/>
            <person name="Meyerdierks A."/>
            <person name="Storesund J.E."/>
            <person name="Kallscheuer N."/>
            <person name="Luecker S."/>
            <person name="Lage O.M."/>
            <person name="Pohl T."/>
            <person name="Merkel B.J."/>
            <person name="Hornburger P."/>
            <person name="Mueller R.-W."/>
            <person name="Bruemmer F."/>
            <person name="Labrenz M."/>
            <person name="Spormann A.M."/>
            <person name="Op Den Camp H."/>
            <person name="Overmann J."/>
            <person name="Amann R."/>
            <person name="Jetten M.S.M."/>
            <person name="Mascher T."/>
            <person name="Medema M.H."/>
            <person name="Devos D.P."/>
            <person name="Kaster A.-K."/>
            <person name="Ovreas L."/>
            <person name="Rohde M."/>
            <person name="Galperin M.Y."/>
            <person name="Jogler C."/>
        </authorList>
    </citation>
    <scope>NUCLEOTIDE SEQUENCE [LARGE SCALE GENOMIC DNA]</scope>
    <source>
        <strain evidence="6 7">CA85</strain>
    </source>
</reference>
<evidence type="ECO:0000313" key="6">
    <source>
        <dbReference type="EMBL" id="TWT67221.1"/>
    </source>
</evidence>
<dbReference type="Gene3D" id="2.170.190.11">
    <property type="entry name" value="Molybdopterin biosynthesis moea protein, domain 3"/>
    <property type="match status" value="1"/>
</dbReference>
<dbReference type="GO" id="GO:0046872">
    <property type="term" value="F:metal ion binding"/>
    <property type="evidence" value="ECO:0007669"/>
    <property type="project" value="UniProtKB-UniRule"/>
</dbReference>
<feature type="domain" description="MoaB/Mog" evidence="5">
    <location>
        <begin position="193"/>
        <end position="342"/>
    </location>
</feature>
<dbReference type="InterPro" id="IPR038987">
    <property type="entry name" value="MoeA-like"/>
</dbReference>
<dbReference type="Gene3D" id="3.40.980.10">
    <property type="entry name" value="MoaB/Mog-like domain"/>
    <property type="match status" value="1"/>
</dbReference>
<dbReference type="RefSeq" id="WP_146391149.1">
    <property type="nucleotide sequence ID" value="NZ_SJPK01000004.1"/>
</dbReference>
<keyword evidence="4" id="KW-0460">Magnesium</keyword>
<dbReference type="GO" id="GO:0005829">
    <property type="term" value="C:cytosol"/>
    <property type="evidence" value="ECO:0007669"/>
    <property type="project" value="TreeGrafter"/>
</dbReference>
<gene>
    <name evidence="6" type="primary">moeA</name>
    <name evidence="6" type="ORF">CA85_20700</name>
</gene>
<dbReference type="InterPro" id="IPR036688">
    <property type="entry name" value="MoeA_C_domain_IV_sf"/>
</dbReference>
<dbReference type="InterPro" id="IPR036135">
    <property type="entry name" value="MoeA_linker/N_sf"/>
</dbReference>
<dbReference type="SUPFAM" id="SSF63882">
    <property type="entry name" value="MoeA N-terminal region -like"/>
    <property type="match status" value="1"/>
</dbReference>
<evidence type="ECO:0000256" key="1">
    <source>
        <dbReference type="ARBA" id="ARBA00002901"/>
    </source>
</evidence>
<dbReference type="Gene3D" id="2.40.340.10">
    <property type="entry name" value="MoeA, C-terminal, domain IV"/>
    <property type="match status" value="1"/>
</dbReference>
<comment type="cofactor">
    <cofactor evidence="4">
        <name>Mg(2+)</name>
        <dbReference type="ChEBI" id="CHEBI:18420"/>
    </cofactor>
</comment>
<dbReference type="PANTHER" id="PTHR10192:SF5">
    <property type="entry name" value="GEPHYRIN"/>
    <property type="match status" value="1"/>
</dbReference>
<name>A0A5C5XXK1_9BACT</name>
<dbReference type="PANTHER" id="PTHR10192">
    <property type="entry name" value="MOLYBDOPTERIN BIOSYNTHESIS PROTEIN"/>
    <property type="match status" value="1"/>
</dbReference>
<accession>A0A5C5XXK1</accession>
<dbReference type="AlphaFoldDB" id="A0A5C5XXK1"/>
<comment type="catalytic activity">
    <reaction evidence="3">
        <text>adenylyl-molybdopterin + molybdate = Mo-molybdopterin + AMP + H(+)</text>
        <dbReference type="Rhea" id="RHEA:35047"/>
        <dbReference type="ChEBI" id="CHEBI:15378"/>
        <dbReference type="ChEBI" id="CHEBI:36264"/>
        <dbReference type="ChEBI" id="CHEBI:62727"/>
        <dbReference type="ChEBI" id="CHEBI:71302"/>
        <dbReference type="ChEBI" id="CHEBI:456215"/>
        <dbReference type="EC" id="2.10.1.1"/>
    </reaction>
</comment>
<comment type="function">
    <text evidence="1 4">Catalyzes the insertion of molybdate into adenylated molybdopterin with the concomitant release of AMP.</text>
</comment>
<keyword evidence="4" id="KW-0501">Molybdenum cofactor biosynthesis</keyword>
<keyword evidence="4" id="KW-0500">Molybdenum</keyword>
<evidence type="ECO:0000313" key="7">
    <source>
        <dbReference type="Proteomes" id="UP000318053"/>
    </source>
</evidence>
<comment type="caution">
    <text evidence="6">The sequence shown here is derived from an EMBL/GenBank/DDBJ whole genome shotgun (WGS) entry which is preliminary data.</text>
</comment>
<dbReference type="InterPro" id="IPR005110">
    <property type="entry name" value="MoeA_linker/N"/>
</dbReference>
<dbReference type="CDD" id="cd00887">
    <property type="entry name" value="MoeA"/>
    <property type="match status" value="1"/>
</dbReference>
<dbReference type="EMBL" id="SJPK01000004">
    <property type="protein sequence ID" value="TWT67221.1"/>
    <property type="molecule type" value="Genomic_DNA"/>
</dbReference>
<dbReference type="UniPathway" id="UPA00344"/>
<comment type="pathway">
    <text evidence="4">Cofactor biosynthesis; molybdopterin biosynthesis.</text>
</comment>
<keyword evidence="4 6" id="KW-0808">Transferase</keyword>
<evidence type="ECO:0000256" key="2">
    <source>
        <dbReference type="ARBA" id="ARBA00010763"/>
    </source>
</evidence>
<proteinExistence type="inferred from homology"/>
<protein>
    <recommendedName>
        <fullName evidence="4">Molybdopterin molybdenumtransferase</fullName>
        <ecNumber evidence="4">2.10.1.1</ecNumber>
    </recommendedName>
</protein>
<comment type="similarity">
    <text evidence="2 4">Belongs to the MoeA family.</text>
</comment>
<organism evidence="6 7">
    <name type="scientific">Allorhodopirellula solitaria</name>
    <dbReference type="NCBI Taxonomy" id="2527987"/>
    <lineage>
        <taxon>Bacteria</taxon>
        <taxon>Pseudomonadati</taxon>
        <taxon>Planctomycetota</taxon>
        <taxon>Planctomycetia</taxon>
        <taxon>Pirellulales</taxon>
        <taxon>Pirellulaceae</taxon>
        <taxon>Allorhodopirellula</taxon>
    </lineage>
</organism>
<dbReference type="SUPFAM" id="SSF63867">
    <property type="entry name" value="MoeA C-terminal domain-like"/>
    <property type="match status" value="1"/>
</dbReference>
<dbReference type="GO" id="GO:0006777">
    <property type="term" value="P:Mo-molybdopterin cofactor biosynthetic process"/>
    <property type="evidence" value="ECO:0007669"/>
    <property type="project" value="UniProtKB-UniRule"/>
</dbReference>
<sequence length="420" mass="44228">MTEHAFDRLDDAIAALARPLTAVEIEPDCRDYLGRVLAEPIRSDRDHPAADVSAMDGYAVALPDRDRTSELDREEEVTVTAESIPGSPPPAFSATGVIRIFTGGIVPAGCDRVIQREHSIENAASTAHPLGTIRWRAAASGNPAGANIRRQGENLAAGAEALPAGVVIGAPQIAAMASFGVASTSVHRQVRVAIITTGDELSGDVTAPGQALPAWKIRNSNAPAIGGLLTSRRFVDAPTLLHADDDPERLQQTLTAAIDAHDIVLLTGGVSMGDHDYVPQVVDQIGAETVFHKLPLRPGKPILGAVHTDRATSKSTPIIGLPGNPVSATMGAVRFGLPLIDKLAGLSRWQYHPTHVVLDQVGPKTLPLVWLRAVRLTQSGQAELVIGKGSGDLVSLAASDGFIEMPPGANHPGPWPFFAW</sequence>
<evidence type="ECO:0000259" key="5">
    <source>
        <dbReference type="SMART" id="SM00852"/>
    </source>
</evidence>
<keyword evidence="4" id="KW-0479">Metal-binding</keyword>
<dbReference type="InterPro" id="IPR036425">
    <property type="entry name" value="MoaB/Mog-like_dom_sf"/>
</dbReference>
<dbReference type="SUPFAM" id="SSF53218">
    <property type="entry name" value="Molybdenum cofactor biosynthesis proteins"/>
    <property type="match status" value="1"/>
</dbReference>
<evidence type="ECO:0000256" key="4">
    <source>
        <dbReference type="RuleBase" id="RU365090"/>
    </source>
</evidence>